<keyword evidence="2" id="KW-1185">Reference proteome</keyword>
<organism evidence="1 2">
    <name type="scientific">Cannabis sativa</name>
    <name type="common">Hemp</name>
    <name type="synonym">Marijuana</name>
    <dbReference type="NCBI Taxonomy" id="3483"/>
    <lineage>
        <taxon>Eukaryota</taxon>
        <taxon>Viridiplantae</taxon>
        <taxon>Streptophyta</taxon>
        <taxon>Embryophyta</taxon>
        <taxon>Tracheophyta</taxon>
        <taxon>Spermatophyta</taxon>
        <taxon>Magnoliopsida</taxon>
        <taxon>eudicotyledons</taxon>
        <taxon>Gunneridae</taxon>
        <taxon>Pentapetalae</taxon>
        <taxon>rosids</taxon>
        <taxon>fabids</taxon>
        <taxon>Rosales</taxon>
        <taxon>Cannabaceae</taxon>
        <taxon>Cannabis</taxon>
    </lineage>
</organism>
<dbReference type="AlphaFoldDB" id="A0A803PCS2"/>
<name>A0A803PCS2_CANSA</name>
<evidence type="ECO:0000313" key="1">
    <source>
        <dbReference type="EnsemblPlants" id="cds.evm.model.04.1369"/>
    </source>
</evidence>
<dbReference type="EnsemblPlants" id="evm.model.04.1369">
    <property type="protein sequence ID" value="cds.evm.model.04.1369"/>
    <property type="gene ID" value="evm.TU.04.1369"/>
</dbReference>
<evidence type="ECO:0000313" key="2">
    <source>
        <dbReference type="Proteomes" id="UP000596661"/>
    </source>
</evidence>
<sequence length="135" mass="15461">MSKLQMPIKPWLIVGDFITIYNYDDKLGGKAVNSLEIDDFTRLDCSICVAMLKRKEIGDVEMSYHLAKKEYKQAITFAQADPTNLDLQVTEKMAASRFSTQAEMYRSFSCTAYKITLLQKGDDNNSYFHACIDYL</sequence>
<protein>
    <submittedName>
        <fullName evidence="1">Uncharacterized protein</fullName>
    </submittedName>
</protein>
<reference evidence="1" key="2">
    <citation type="submission" date="2021-03" db="UniProtKB">
        <authorList>
            <consortium name="EnsemblPlants"/>
        </authorList>
    </citation>
    <scope>IDENTIFICATION</scope>
</reference>
<dbReference type="Proteomes" id="UP000596661">
    <property type="component" value="Chromosome 4"/>
</dbReference>
<accession>A0A803PCS2</accession>
<dbReference type="Gramene" id="evm.model.04.1369">
    <property type="protein sequence ID" value="cds.evm.model.04.1369"/>
    <property type="gene ID" value="evm.TU.04.1369"/>
</dbReference>
<reference evidence="1" key="1">
    <citation type="submission" date="2018-11" db="EMBL/GenBank/DDBJ databases">
        <authorList>
            <person name="Grassa J C."/>
        </authorList>
    </citation>
    <scope>NUCLEOTIDE SEQUENCE [LARGE SCALE GENOMIC DNA]</scope>
</reference>
<proteinExistence type="predicted"/>
<dbReference type="EMBL" id="UZAU01000388">
    <property type="status" value="NOT_ANNOTATED_CDS"/>
    <property type="molecule type" value="Genomic_DNA"/>
</dbReference>